<reference evidence="2" key="1">
    <citation type="submission" date="2020-05" db="EMBL/GenBank/DDBJ databases">
        <title>WGS assembly of Panicum virgatum.</title>
        <authorList>
            <person name="Lovell J.T."/>
            <person name="Jenkins J."/>
            <person name="Shu S."/>
            <person name="Juenger T.E."/>
            <person name="Schmutz J."/>
        </authorList>
    </citation>
    <scope>NUCLEOTIDE SEQUENCE</scope>
    <source>
        <strain evidence="2">AP13</strain>
    </source>
</reference>
<comment type="caution">
    <text evidence="2">The sequence shown here is derived from an EMBL/GenBank/DDBJ whole genome shotgun (WGS) entry which is preliminary data.</text>
</comment>
<evidence type="ECO:0000313" key="3">
    <source>
        <dbReference type="Proteomes" id="UP000823388"/>
    </source>
</evidence>
<evidence type="ECO:0000313" key="2">
    <source>
        <dbReference type="EMBL" id="KAG2571339.1"/>
    </source>
</evidence>
<feature type="chain" id="PRO_5035864058" evidence="1">
    <location>
        <begin position="19"/>
        <end position="127"/>
    </location>
</feature>
<gene>
    <name evidence="2" type="ORF">PVAP13_7KG009100</name>
</gene>
<sequence length="127" mass="14028">MLVFLHLLAGKSGRVVQAEEDFTGPDVVVDHLGMVASRERLGELRHAGMTWAAAGCGTGAPHEGGPVQQMVCIQASSCTPVRRPSSRRLSSPRDWRWRGELRVLWLDASCRWLNRWMSRPASSTSST</sequence>
<proteinExistence type="predicted"/>
<keyword evidence="1" id="KW-0732">Signal</keyword>
<organism evidence="2 3">
    <name type="scientific">Panicum virgatum</name>
    <name type="common">Blackwell switchgrass</name>
    <dbReference type="NCBI Taxonomy" id="38727"/>
    <lineage>
        <taxon>Eukaryota</taxon>
        <taxon>Viridiplantae</taxon>
        <taxon>Streptophyta</taxon>
        <taxon>Embryophyta</taxon>
        <taxon>Tracheophyta</taxon>
        <taxon>Spermatophyta</taxon>
        <taxon>Magnoliopsida</taxon>
        <taxon>Liliopsida</taxon>
        <taxon>Poales</taxon>
        <taxon>Poaceae</taxon>
        <taxon>PACMAD clade</taxon>
        <taxon>Panicoideae</taxon>
        <taxon>Panicodae</taxon>
        <taxon>Paniceae</taxon>
        <taxon>Panicinae</taxon>
        <taxon>Panicum</taxon>
        <taxon>Panicum sect. Hiantes</taxon>
    </lineage>
</organism>
<dbReference type="EMBL" id="CM029049">
    <property type="protein sequence ID" value="KAG2571339.1"/>
    <property type="molecule type" value="Genomic_DNA"/>
</dbReference>
<evidence type="ECO:0000256" key="1">
    <source>
        <dbReference type="SAM" id="SignalP"/>
    </source>
</evidence>
<dbReference type="AlphaFoldDB" id="A0A8T0QES3"/>
<keyword evidence="3" id="KW-1185">Reference proteome</keyword>
<feature type="signal peptide" evidence="1">
    <location>
        <begin position="1"/>
        <end position="18"/>
    </location>
</feature>
<name>A0A8T0QES3_PANVG</name>
<accession>A0A8T0QES3</accession>
<dbReference type="Proteomes" id="UP000823388">
    <property type="component" value="Chromosome 7K"/>
</dbReference>
<protein>
    <submittedName>
        <fullName evidence="2">Uncharacterized protein</fullName>
    </submittedName>
</protein>